<name>A0AAX4P2G2_9CHLO</name>
<reference evidence="2 3" key="1">
    <citation type="submission" date="2024-03" db="EMBL/GenBank/DDBJ databases">
        <title>Complete genome sequence of the green alga Chloropicon roscoffensis RCC1871.</title>
        <authorList>
            <person name="Lemieux C."/>
            <person name="Pombert J.-F."/>
            <person name="Otis C."/>
            <person name="Turmel M."/>
        </authorList>
    </citation>
    <scope>NUCLEOTIDE SEQUENCE [LARGE SCALE GENOMIC DNA]</scope>
    <source>
        <strain evidence="2 3">RCC1871</strain>
    </source>
</reference>
<keyword evidence="1" id="KW-0812">Transmembrane</keyword>
<sequence>MAGYEYLPADPATGGICVRTPRGFSYFSHGVLGMSAYSVVCIGFSAFALFSCNAAFSLLSLNSIFSLLSANSMFSVASLNSKFAIGCINREFEVCF</sequence>
<dbReference type="AlphaFoldDB" id="A0AAX4P2G2"/>
<protein>
    <recommendedName>
        <fullName evidence="4">CASP-like protein</fullName>
    </recommendedName>
</protein>
<keyword evidence="1" id="KW-1133">Transmembrane helix</keyword>
<keyword evidence="3" id="KW-1185">Reference proteome</keyword>
<evidence type="ECO:0000313" key="3">
    <source>
        <dbReference type="Proteomes" id="UP001472866"/>
    </source>
</evidence>
<organism evidence="2 3">
    <name type="scientific">Chloropicon roscoffensis</name>
    <dbReference type="NCBI Taxonomy" id="1461544"/>
    <lineage>
        <taxon>Eukaryota</taxon>
        <taxon>Viridiplantae</taxon>
        <taxon>Chlorophyta</taxon>
        <taxon>Chloropicophyceae</taxon>
        <taxon>Chloropicales</taxon>
        <taxon>Chloropicaceae</taxon>
        <taxon>Chloropicon</taxon>
    </lineage>
</organism>
<gene>
    <name evidence="2" type="ORF">HKI87_02g17840</name>
</gene>
<evidence type="ECO:0000313" key="2">
    <source>
        <dbReference type="EMBL" id="WZN60255.1"/>
    </source>
</evidence>
<evidence type="ECO:0000256" key="1">
    <source>
        <dbReference type="SAM" id="Phobius"/>
    </source>
</evidence>
<proteinExistence type="predicted"/>
<evidence type="ECO:0008006" key="4">
    <source>
        <dbReference type="Google" id="ProtNLM"/>
    </source>
</evidence>
<keyword evidence="1" id="KW-0472">Membrane</keyword>
<dbReference type="EMBL" id="CP151502">
    <property type="protein sequence ID" value="WZN60255.1"/>
    <property type="molecule type" value="Genomic_DNA"/>
</dbReference>
<feature type="transmembrane region" description="Helical" evidence="1">
    <location>
        <begin position="36"/>
        <end position="59"/>
    </location>
</feature>
<dbReference type="Proteomes" id="UP001472866">
    <property type="component" value="Chromosome 02"/>
</dbReference>
<accession>A0AAX4P2G2</accession>